<evidence type="ECO:0000313" key="3">
    <source>
        <dbReference type="EMBL" id="MBC5635500.1"/>
    </source>
</evidence>
<dbReference type="EMBL" id="JACOOL010000001">
    <property type="protein sequence ID" value="MBC5635500.1"/>
    <property type="molecule type" value="Genomic_DNA"/>
</dbReference>
<sequence length="374" mass="43616">MQKSITKTWGWLFVLLIIFIAISLVFGSNKLEEYPPYLSTSPSPTGVKGFYTYLNEKIDSVERWEESPSQLVEEENQLLLMVEPTLISEQAVMNEYVSFMEAGNTILLFKNNLEGMFGISTTYGMVEGETVIMEDASGSEYEATMNTQTRILPESNDEILLQDDLGVIAIKRSYGNGKLIAVNSPDWLTNHYILEANNLDVVLNLLGEEKWDEIRFDEYTHRSLKSQAMHDIYPIWLLVAAFQLIFFTLLWLLYKGKRFGPIRTPREEYVRFSDEHITALAAWYKRGKAYMESLNSQADYLRLLLREKWGISYQKEWKDLEEVLAVKLPLVKDDEWTSFFSEIEAVLHRKTITKQEYLLWSKRMDRLRKEVEAE</sequence>
<gene>
    <name evidence="3" type="ORF">H8S33_01555</name>
</gene>
<comment type="caution">
    <text evidence="3">The sequence shown here is derived from an EMBL/GenBank/DDBJ whole genome shotgun (WGS) entry which is preliminary data.</text>
</comment>
<organism evidence="3 4">
    <name type="scientific">Ornithinibacillus hominis</name>
    <dbReference type="NCBI Taxonomy" id="2763055"/>
    <lineage>
        <taxon>Bacteria</taxon>
        <taxon>Bacillati</taxon>
        <taxon>Bacillota</taxon>
        <taxon>Bacilli</taxon>
        <taxon>Bacillales</taxon>
        <taxon>Bacillaceae</taxon>
        <taxon>Ornithinibacillus</taxon>
    </lineage>
</organism>
<feature type="domain" description="DUF4350" evidence="2">
    <location>
        <begin position="40"/>
        <end position="206"/>
    </location>
</feature>
<feature type="transmembrane region" description="Helical" evidence="1">
    <location>
        <begin position="233"/>
        <end position="254"/>
    </location>
</feature>
<dbReference type="InterPro" id="IPR025646">
    <property type="entry name" value="DUF4350"/>
</dbReference>
<dbReference type="AlphaFoldDB" id="A0A923L367"/>
<dbReference type="Pfam" id="PF14258">
    <property type="entry name" value="DUF4350"/>
    <property type="match status" value="1"/>
</dbReference>
<proteinExistence type="predicted"/>
<keyword evidence="1" id="KW-0812">Transmembrane</keyword>
<dbReference type="Proteomes" id="UP000637359">
    <property type="component" value="Unassembled WGS sequence"/>
</dbReference>
<evidence type="ECO:0000313" key="4">
    <source>
        <dbReference type="Proteomes" id="UP000637359"/>
    </source>
</evidence>
<evidence type="ECO:0000256" key="1">
    <source>
        <dbReference type="SAM" id="Phobius"/>
    </source>
</evidence>
<keyword evidence="1" id="KW-0472">Membrane</keyword>
<dbReference type="RefSeq" id="WP_186868202.1">
    <property type="nucleotide sequence ID" value="NZ_JACOOL010000001.1"/>
</dbReference>
<accession>A0A923L367</accession>
<keyword evidence="4" id="KW-1185">Reference proteome</keyword>
<keyword evidence="1" id="KW-1133">Transmembrane helix</keyword>
<reference evidence="3" key="1">
    <citation type="submission" date="2020-08" db="EMBL/GenBank/DDBJ databases">
        <title>Genome public.</title>
        <authorList>
            <person name="Liu C."/>
            <person name="Sun Q."/>
        </authorList>
    </citation>
    <scope>NUCLEOTIDE SEQUENCE</scope>
    <source>
        <strain evidence="3">BX22</strain>
    </source>
</reference>
<evidence type="ECO:0000259" key="2">
    <source>
        <dbReference type="Pfam" id="PF14258"/>
    </source>
</evidence>
<protein>
    <submittedName>
        <fullName evidence="3">DUF4350 domain-containing protein</fullName>
    </submittedName>
</protein>
<name>A0A923L367_9BACI</name>